<proteinExistence type="inferred from homology"/>
<dbReference type="SUPFAM" id="SSF53850">
    <property type="entry name" value="Periplasmic binding protein-like II"/>
    <property type="match status" value="1"/>
</dbReference>
<dbReference type="PRINTS" id="PR00039">
    <property type="entry name" value="HTHLYSR"/>
</dbReference>
<dbReference type="InterPro" id="IPR036390">
    <property type="entry name" value="WH_DNA-bd_sf"/>
</dbReference>
<accession>A0A1J6HM58</accession>
<dbReference type="Gene3D" id="1.10.10.10">
    <property type="entry name" value="Winged helix-like DNA-binding domain superfamily/Winged helix DNA-binding domain"/>
    <property type="match status" value="1"/>
</dbReference>
<keyword evidence="4" id="KW-0238">DNA-binding</keyword>
<dbReference type="InterPro" id="IPR005119">
    <property type="entry name" value="LysR_subst-bd"/>
</dbReference>
<evidence type="ECO:0000313" key="8">
    <source>
        <dbReference type="Proteomes" id="UP000182985"/>
    </source>
</evidence>
<evidence type="ECO:0000259" key="6">
    <source>
        <dbReference type="PROSITE" id="PS50931"/>
    </source>
</evidence>
<sequence length="324" mass="35493">MSSIHNIDLNLIRVFNALMEERNVTKAGERLNLTQSAVSHALGKLRQLLSDELFVRGPQGMHPTPRAEELSQPLRSALADISAALSPVQFDPATADMSFVVATSDFYIGTLFPAVMERLEKEAPGIRLWLRLFNDLNLVEELDRGTLHLVVGAFGRVPSRFRREPLVSVDNVWIMRKGHPASSGPLTIETLGQYPHIDVLLSGRAAMEAAGMQEQEGLERAFVTSNPPFLEGLLREVGLSRRIGATVSLILAVPPLVAATNMIALLPRSVAETYKDTYGLVLHEAPYPLPATQINMLSHNTFGAHPAVAWLRSVLREAITASQA</sequence>
<keyword evidence="3" id="KW-0805">Transcription regulation</keyword>
<feature type="domain" description="HTH lysR-type" evidence="6">
    <location>
        <begin position="7"/>
        <end position="64"/>
    </location>
</feature>
<comment type="similarity">
    <text evidence="1">Belongs to the LysR transcriptional regulatory family.</text>
</comment>
<dbReference type="Gene3D" id="3.40.190.10">
    <property type="entry name" value="Periplasmic binding protein-like II"/>
    <property type="match status" value="2"/>
</dbReference>
<evidence type="ECO:0000256" key="2">
    <source>
        <dbReference type="ARBA" id="ARBA00022458"/>
    </source>
</evidence>
<dbReference type="SUPFAM" id="SSF46785">
    <property type="entry name" value="Winged helix' DNA-binding domain"/>
    <property type="match status" value="1"/>
</dbReference>
<protein>
    <recommendedName>
        <fullName evidence="6">HTH lysR-type domain-containing protein</fullName>
    </recommendedName>
</protein>
<comment type="caution">
    <text evidence="7">The sequence shown here is derived from an EMBL/GenBank/DDBJ whole genome shotgun (WGS) entry which is preliminary data.</text>
</comment>
<organism evidence="7 8">
    <name type="scientific">Brucella cytisi</name>
    <dbReference type="NCBI Taxonomy" id="407152"/>
    <lineage>
        <taxon>Bacteria</taxon>
        <taxon>Pseudomonadati</taxon>
        <taxon>Pseudomonadota</taxon>
        <taxon>Alphaproteobacteria</taxon>
        <taxon>Hyphomicrobiales</taxon>
        <taxon>Brucellaceae</taxon>
        <taxon>Brucella/Ochrobactrum group</taxon>
        <taxon>Brucella</taxon>
    </lineage>
</organism>
<dbReference type="Proteomes" id="UP000182985">
    <property type="component" value="Unassembled WGS sequence"/>
</dbReference>
<dbReference type="CDD" id="cd08469">
    <property type="entry name" value="PBP2_PnbR"/>
    <property type="match status" value="1"/>
</dbReference>
<dbReference type="EMBL" id="MOEC01000006">
    <property type="protein sequence ID" value="OIS94004.1"/>
    <property type="molecule type" value="Genomic_DNA"/>
</dbReference>
<dbReference type="RefSeq" id="WP_071631246.1">
    <property type="nucleotide sequence ID" value="NZ_JBHJZM010000011.1"/>
</dbReference>
<evidence type="ECO:0000256" key="3">
    <source>
        <dbReference type="ARBA" id="ARBA00023015"/>
    </source>
</evidence>
<dbReference type="PROSITE" id="PS50931">
    <property type="entry name" value="HTH_LYSR"/>
    <property type="match status" value="1"/>
</dbReference>
<dbReference type="PANTHER" id="PTHR30118">
    <property type="entry name" value="HTH-TYPE TRANSCRIPTIONAL REGULATOR LEUO-RELATED"/>
    <property type="match status" value="1"/>
</dbReference>
<keyword evidence="2" id="KW-0536">Nodulation</keyword>
<dbReference type="Pfam" id="PF00126">
    <property type="entry name" value="HTH_1"/>
    <property type="match status" value="1"/>
</dbReference>
<dbReference type="InterPro" id="IPR050389">
    <property type="entry name" value="LysR-type_TF"/>
</dbReference>
<dbReference type="InterPro" id="IPR036388">
    <property type="entry name" value="WH-like_DNA-bd_sf"/>
</dbReference>
<gene>
    <name evidence="7" type="ORF">BLA27_07870</name>
</gene>
<dbReference type="AlphaFoldDB" id="A0A1J6HM58"/>
<dbReference type="GO" id="GO:0003700">
    <property type="term" value="F:DNA-binding transcription factor activity"/>
    <property type="evidence" value="ECO:0007669"/>
    <property type="project" value="InterPro"/>
</dbReference>
<dbReference type="OrthoDB" id="8455878at2"/>
<evidence type="ECO:0000256" key="1">
    <source>
        <dbReference type="ARBA" id="ARBA00009437"/>
    </source>
</evidence>
<dbReference type="GO" id="GO:0003677">
    <property type="term" value="F:DNA binding"/>
    <property type="evidence" value="ECO:0007669"/>
    <property type="project" value="UniProtKB-KW"/>
</dbReference>
<evidence type="ECO:0000256" key="4">
    <source>
        <dbReference type="ARBA" id="ARBA00023125"/>
    </source>
</evidence>
<reference evidence="7 8" key="1">
    <citation type="submission" date="2016-10" db="EMBL/GenBank/DDBJ databases">
        <title>The Draft Genome Sequence of the Potato Rhizosphere Bacteria Ochrobactrum sp. IPA7.2.</title>
        <authorList>
            <person name="Gogoleva N.E."/>
            <person name="Khlopko Y.A."/>
            <person name="Burygin G.L."/>
            <person name="Plotnikov A.O."/>
        </authorList>
    </citation>
    <scope>NUCLEOTIDE SEQUENCE [LARGE SCALE GENOMIC DNA]</scope>
    <source>
        <strain evidence="7 8">IPA7.2</strain>
    </source>
</reference>
<keyword evidence="8" id="KW-1185">Reference proteome</keyword>
<evidence type="ECO:0000256" key="5">
    <source>
        <dbReference type="ARBA" id="ARBA00023163"/>
    </source>
</evidence>
<dbReference type="InterPro" id="IPR000847">
    <property type="entry name" value="LysR_HTH_N"/>
</dbReference>
<dbReference type="PANTHER" id="PTHR30118:SF15">
    <property type="entry name" value="TRANSCRIPTIONAL REGULATORY PROTEIN"/>
    <property type="match status" value="1"/>
</dbReference>
<keyword evidence="5" id="KW-0804">Transcription</keyword>
<name>A0A1J6HM58_9HYPH</name>
<evidence type="ECO:0000313" key="7">
    <source>
        <dbReference type="EMBL" id="OIS94004.1"/>
    </source>
</evidence>
<dbReference type="Pfam" id="PF03466">
    <property type="entry name" value="LysR_substrate"/>
    <property type="match status" value="1"/>
</dbReference>